<evidence type="ECO:0000313" key="2">
    <source>
        <dbReference type="Proteomes" id="UP000000305"/>
    </source>
</evidence>
<evidence type="ECO:0000313" key="1">
    <source>
        <dbReference type="EMBL" id="EFX77602.1"/>
    </source>
</evidence>
<dbReference type="InParanoid" id="E9GRX0"/>
<dbReference type="Proteomes" id="UP000000305">
    <property type="component" value="Unassembled WGS sequence"/>
</dbReference>
<organism evidence="1 2">
    <name type="scientific">Daphnia pulex</name>
    <name type="common">Water flea</name>
    <dbReference type="NCBI Taxonomy" id="6669"/>
    <lineage>
        <taxon>Eukaryota</taxon>
        <taxon>Metazoa</taxon>
        <taxon>Ecdysozoa</taxon>
        <taxon>Arthropoda</taxon>
        <taxon>Crustacea</taxon>
        <taxon>Branchiopoda</taxon>
        <taxon>Diplostraca</taxon>
        <taxon>Cladocera</taxon>
        <taxon>Anomopoda</taxon>
        <taxon>Daphniidae</taxon>
        <taxon>Daphnia</taxon>
    </lineage>
</organism>
<accession>E9GRX0</accession>
<dbReference type="KEGG" id="dpx:DAPPUDRAFT_247184"/>
<protein>
    <submittedName>
        <fullName evidence="1">Uncharacterized protein</fullName>
    </submittedName>
</protein>
<proteinExistence type="predicted"/>
<dbReference type="EMBL" id="GL732561">
    <property type="protein sequence ID" value="EFX77602.1"/>
    <property type="molecule type" value="Genomic_DNA"/>
</dbReference>
<sequence>MSFVTRVAGITAQPEQTRLIIWTFNEKNHVIVTDDVDRTKPFAVVRNTYLLLYALAQLSDELLVTFHMRAKGSSSCRKSHRAGTLTMTPVHISSILYYPVPPASPPPGFYLESLLDDQIKGLWTRAADSINRSKARIATGCGKTGHISDLGPDFQDHEYSTLLGRNRDIVNFGFIIHKQLAPSQITTIMASEEEEEKQKNNEITTCNFLLKNGFCREWWPSSRANTKL</sequence>
<keyword evidence="2" id="KW-1185">Reference proteome</keyword>
<name>E9GRX0_DAPPU</name>
<gene>
    <name evidence="1" type="ORF">DAPPUDRAFT_247184</name>
</gene>
<dbReference type="AlphaFoldDB" id="E9GRX0"/>
<reference evidence="1 2" key="1">
    <citation type="journal article" date="2011" name="Science">
        <title>The ecoresponsive genome of Daphnia pulex.</title>
        <authorList>
            <person name="Colbourne J.K."/>
            <person name="Pfrender M.E."/>
            <person name="Gilbert D."/>
            <person name="Thomas W.K."/>
            <person name="Tucker A."/>
            <person name="Oakley T.H."/>
            <person name="Tokishita S."/>
            <person name="Aerts A."/>
            <person name="Arnold G.J."/>
            <person name="Basu M.K."/>
            <person name="Bauer D.J."/>
            <person name="Caceres C.E."/>
            <person name="Carmel L."/>
            <person name="Casola C."/>
            <person name="Choi J.H."/>
            <person name="Detter J.C."/>
            <person name="Dong Q."/>
            <person name="Dusheyko S."/>
            <person name="Eads B.D."/>
            <person name="Frohlich T."/>
            <person name="Geiler-Samerotte K.A."/>
            <person name="Gerlach D."/>
            <person name="Hatcher P."/>
            <person name="Jogdeo S."/>
            <person name="Krijgsveld J."/>
            <person name="Kriventseva E.V."/>
            <person name="Kultz D."/>
            <person name="Laforsch C."/>
            <person name="Lindquist E."/>
            <person name="Lopez J."/>
            <person name="Manak J.R."/>
            <person name="Muller J."/>
            <person name="Pangilinan J."/>
            <person name="Patwardhan R.P."/>
            <person name="Pitluck S."/>
            <person name="Pritham E.J."/>
            <person name="Rechtsteiner A."/>
            <person name="Rho M."/>
            <person name="Rogozin I.B."/>
            <person name="Sakarya O."/>
            <person name="Salamov A."/>
            <person name="Schaack S."/>
            <person name="Shapiro H."/>
            <person name="Shiga Y."/>
            <person name="Skalitzky C."/>
            <person name="Smith Z."/>
            <person name="Souvorov A."/>
            <person name="Sung W."/>
            <person name="Tang Z."/>
            <person name="Tsuchiya D."/>
            <person name="Tu H."/>
            <person name="Vos H."/>
            <person name="Wang M."/>
            <person name="Wolf Y.I."/>
            <person name="Yamagata H."/>
            <person name="Yamada T."/>
            <person name="Ye Y."/>
            <person name="Shaw J.R."/>
            <person name="Andrews J."/>
            <person name="Crease T.J."/>
            <person name="Tang H."/>
            <person name="Lucas S.M."/>
            <person name="Robertson H.M."/>
            <person name="Bork P."/>
            <person name="Koonin E.V."/>
            <person name="Zdobnov E.M."/>
            <person name="Grigoriev I.V."/>
            <person name="Lynch M."/>
            <person name="Boore J.L."/>
        </authorList>
    </citation>
    <scope>NUCLEOTIDE SEQUENCE [LARGE SCALE GENOMIC DNA]</scope>
</reference>
<dbReference type="HOGENOM" id="CLU_1215859_0_0_1"/>